<dbReference type="PATRIC" id="fig|1179773.3.peg.6564"/>
<feature type="compositionally biased region" description="Low complexity" evidence="1">
    <location>
        <begin position="62"/>
        <end position="82"/>
    </location>
</feature>
<proteinExistence type="predicted"/>
<dbReference type="eggNOG" id="ENOG5033CPB">
    <property type="taxonomic scope" value="Bacteria"/>
</dbReference>
<evidence type="ECO:0000256" key="1">
    <source>
        <dbReference type="SAM" id="MobiDB-lite"/>
    </source>
</evidence>
<dbReference type="NCBIfam" id="NF047619">
    <property type="entry name" value="NADase_discoid"/>
    <property type="match status" value="1"/>
</dbReference>
<keyword evidence="2" id="KW-0472">Membrane</keyword>
<dbReference type="EMBL" id="HE804045">
    <property type="protein sequence ID" value="CCH33753.1"/>
    <property type="molecule type" value="Genomic_DNA"/>
</dbReference>
<organism evidence="3 4">
    <name type="scientific">Saccharothrix espanaensis (strain ATCC 51144 / DSM 44229 / JCM 9112 / NBRC 15066 / NRRL 15764)</name>
    <dbReference type="NCBI Taxonomy" id="1179773"/>
    <lineage>
        <taxon>Bacteria</taxon>
        <taxon>Bacillati</taxon>
        <taxon>Actinomycetota</taxon>
        <taxon>Actinomycetes</taxon>
        <taxon>Pseudonocardiales</taxon>
        <taxon>Pseudonocardiaceae</taxon>
        <taxon>Saccharothrix</taxon>
    </lineage>
</organism>
<keyword evidence="2" id="KW-0812">Transmembrane</keyword>
<keyword evidence="2" id="KW-1133">Transmembrane helix</keyword>
<evidence type="ECO:0000256" key="2">
    <source>
        <dbReference type="SAM" id="Phobius"/>
    </source>
</evidence>
<dbReference type="Proteomes" id="UP000006281">
    <property type="component" value="Chromosome"/>
</dbReference>
<dbReference type="STRING" id="1179773.BN6_65110"/>
<accession>K0KAV2</accession>
<evidence type="ECO:0000313" key="3">
    <source>
        <dbReference type="EMBL" id="CCH33753.1"/>
    </source>
</evidence>
<gene>
    <name evidence="3" type="ordered locus">BN6_65110</name>
</gene>
<dbReference type="InterPro" id="IPR057561">
    <property type="entry name" value="NADase_transloc"/>
</dbReference>
<feature type="compositionally biased region" description="Polar residues" evidence="1">
    <location>
        <begin position="45"/>
        <end position="61"/>
    </location>
</feature>
<dbReference type="AlphaFoldDB" id="K0KAV2"/>
<dbReference type="HOGENOM" id="CLU_055267_0_0_11"/>
<dbReference type="InterPro" id="IPR008979">
    <property type="entry name" value="Galactose-bd-like_sf"/>
</dbReference>
<dbReference type="Gene3D" id="2.60.120.260">
    <property type="entry name" value="Galactose-binding domain-like"/>
    <property type="match status" value="1"/>
</dbReference>
<keyword evidence="4" id="KW-1185">Reference proteome</keyword>
<feature type="region of interest" description="Disordered" evidence="1">
    <location>
        <begin position="34"/>
        <end position="95"/>
    </location>
</feature>
<dbReference type="KEGG" id="sesp:BN6_65110"/>
<protein>
    <submittedName>
        <fullName evidence="3">FHA domain containing protein</fullName>
    </submittedName>
</protein>
<reference evidence="3 4" key="1">
    <citation type="journal article" date="2012" name="BMC Genomics">
        <title>Complete genome sequence of Saccharothrix espanaensis DSM 44229T and comparison to the other completely sequenced Pseudonocardiaceae.</title>
        <authorList>
            <person name="Strobel T."/>
            <person name="Al-Dilaimi A."/>
            <person name="Blom J."/>
            <person name="Gessner A."/>
            <person name="Kalinowski J."/>
            <person name="Luzhetska M."/>
            <person name="Puhler A."/>
            <person name="Szczepanowski R."/>
            <person name="Bechthold A."/>
            <person name="Ruckert C."/>
        </authorList>
    </citation>
    <scope>NUCLEOTIDE SEQUENCE [LARGE SCALE GENOMIC DNA]</scope>
    <source>
        <strain evidence="4">ATCC 51144 / DSM 44229 / JCM 9112 / NBRC 15066 / NRRL 15764</strain>
    </source>
</reference>
<sequence length="349" mass="37888">MIVCAQCGERNAEGAEFCGSCGTYLEWEPKPAQQPVLHQPVQHQSGQHQPVPYQSGQHQSVPYQPGQHQPGPEPQQPGAMQPTTERQAPAGHQPRLTERRAAQAGDLICGQCGEANPPVRKFCARCGSGLVEARVVAEKWWRRIFPKREPAKAGTRHRRRGSAGRAIGRVVRWVLAILLLAGIGAYGLISPFRQAVNGQAVSAANTVRNWFSEQVLPVRPSQVTASASIADHGPDLVADNAKNTYWAAPAQPLPALVFTFEAPVTLNEAIFQIGIGEDFQTALRPHQLHLVYSTGGTFDLSLADEPGPQTVKVQNAGGVQRVEMYIVSTYPSLQGTDVAISEIEFFTVE</sequence>
<evidence type="ECO:0000313" key="4">
    <source>
        <dbReference type="Proteomes" id="UP000006281"/>
    </source>
</evidence>
<feature type="compositionally biased region" description="Low complexity" evidence="1">
    <location>
        <begin position="34"/>
        <end position="44"/>
    </location>
</feature>
<name>K0KAV2_SACES</name>
<dbReference type="SUPFAM" id="SSF49785">
    <property type="entry name" value="Galactose-binding domain-like"/>
    <property type="match status" value="1"/>
</dbReference>
<feature type="transmembrane region" description="Helical" evidence="2">
    <location>
        <begin position="170"/>
        <end position="189"/>
    </location>
</feature>